<evidence type="ECO:0000313" key="1">
    <source>
        <dbReference type="EMBL" id="MUG20935.1"/>
    </source>
</evidence>
<comment type="caution">
    <text evidence="1">The sequence shown here is derived from an EMBL/GenBank/DDBJ whole genome shotgun (WGS) entry which is preliminary data.</text>
</comment>
<sequence>MLLGLLVEGELDAAEALSFVQRDLFHDQVHQCLALRERRAAEQGVEPAHQGTYELVGDGFGLIVAEFASTGG</sequence>
<protein>
    <submittedName>
        <fullName evidence="1">Uncharacterized protein</fullName>
    </submittedName>
</protein>
<dbReference type="AlphaFoldDB" id="A0A6N8EMY2"/>
<dbReference type="Proteomes" id="UP000442469">
    <property type="component" value="Unassembled WGS sequence"/>
</dbReference>
<dbReference type="RefSeq" id="WP_155619216.1">
    <property type="nucleotide sequence ID" value="NZ_CP086393.1"/>
</dbReference>
<organism evidence="1 2">
    <name type="scientific">Paenibacillus macerans</name>
    <name type="common">Bacillus macerans</name>
    <dbReference type="NCBI Taxonomy" id="44252"/>
    <lineage>
        <taxon>Bacteria</taxon>
        <taxon>Bacillati</taxon>
        <taxon>Bacillota</taxon>
        <taxon>Bacilli</taxon>
        <taxon>Bacillales</taxon>
        <taxon>Paenibacillaceae</taxon>
        <taxon>Paenibacillus</taxon>
    </lineage>
</organism>
<dbReference type="EMBL" id="WNZZ01000001">
    <property type="protein sequence ID" value="MUG20935.1"/>
    <property type="molecule type" value="Genomic_DNA"/>
</dbReference>
<accession>A0A6N8EMY2</accession>
<reference evidence="1 2" key="1">
    <citation type="submission" date="2019-11" db="EMBL/GenBank/DDBJ databases">
        <title>Draft genome sequences of five Paenibacillus species of dairy origin.</title>
        <authorList>
            <person name="Olajide A.M."/>
            <person name="Chen S."/>
            <person name="Lapointe G."/>
        </authorList>
    </citation>
    <scope>NUCLEOTIDE SEQUENCE [LARGE SCALE GENOMIC DNA]</scope>
    <source>
        <strain evidence="1 2">3CT49</strain>
    </source>
</reference>
<proteinExistence type="predicted"/>
<gene>
    <name evidence="1" type="ORF">GNQ08_00570</name>
</gene>
<name>A0A6N8EMY2_PAEMA</name>
<evidence type="ECO:0000313" key="2">
    <source>
        <dbReference type="Proteomes" id="UP000442469"/>
    </source>
</evidence>